<evidence type="ECO:0000313" key="1">
    <source>
        <dbReference type="EMBL" id="KAI3370733.1"/>
    </source>
</evidence>
<organism evidence="1 2">
    <name type="scientific">Scortum barcoo</name>
    <name type="common">barcoo grunter</name>
    <dbReference type="NCBI Taxonomy" id="214431"/>
    <lineage>
        <taxon>Eukaryota</taxon>
        <taxon>Metazoa</taxon>
        <taxon>Chordata</taxon>
        <taxon>Craniata</taxon>
        <taxon>Vertebrata</taxon>
        <taxon>Euteleostomi</taxon>
        <taxon>Actinopterygii</taxon>
        <taxon>Neopterygii</taxon>
        <taxon>Teleostei</taxon>
        <taxon>Neoteleostei</taxon>
        <taxon>Acanthomorphata</taxon>
        <taxon>Eupercaria</taxon>
        <taxon>Centrarchiformes</taxon>
        <taxon>Terapontoidei</taxon>
        <taxon>Terapontidae</taxon>
        <taxon>Scortum</taxon>
    </lineage>
</organism>
<gene>
    <name evidence="1" type="ORF">L3Q82_007277</name>
</gene>
<dbReference type="EMBL" id="CM041536">
    <property type="protein sequence ID" value="KAI3370733.1"/>
    <property type="molecule type" value="Genomic_DNA"/>
</dbReference>
<comment type="caution">
    <text evidence="1">The sequence shown here is derived from an EMBL/GenBank/DDBJ whole genome shotgun (WGS) entry which is preliminary data.</text>
</comment>
<reference evidence="1" key="1">
    <citation type="submission" date="2022-04" db="EMBL/GenBank/DDBJ databases">
        <title>Jade perch genome.</title>
        <authorList>
            <person name="Chao B."/>
        </authorList>
    </citation>
    <scope>NUCLEOTIDE SEQUENCE</scope>
    <source>
        <strain evidence="1">CB-2022</strain>
    </source>
</reference>
<keyword evidence="2" id="KW-1185">Reference proteome</keyword>
<sequence length="428" mass="47305">MDCNGPLNAGSVREINSRVSPSKNMINTPPGDAAEDEVGAAGSGSVGTQGEVTPADIIQVSSVRHAAADTENKQRAAVCEELHRERLPDSVSELQEPERPLSGAAARNFHRRRRPACPPGRPRPPLQHAAGQSARRLRAGPTADPSPGTQLRQGRLKHSERTGPYCRYICFILFRTIQYLHCNMVVDDTDGVRKLKSFDQPRSLPSAPPPLLLHSNMALGQQPSKALYSSNHKEAQIRAELDGSQDPGPHSPGSWGQPIISDKGMRVLKRSYETFSSTKSVTGKDYRVDSGLLTRCHQQTVQLSESACLISKTRSKSLSWRSIDALFARWEVSVKVTLLGSLTDGFILSEMDTVTPHIYIKLEYPEEQAEAECSPGPALHFAWSLCPGPHQHIVRLSSYSDKHKFEKTEILEIFFSYFKVQFRLSTFG</sequence>
<dbReference type="Proteomes" id="UP000831701">
    <property type="component" value="Chromosome 6"/>
</dbReference>
<evidence type="ECO:0000313" key="2">
    <source>
        <dbReference type="Proteomes" id="UP000831701"/>
    </source>
</evidence>
<proteinExistence type="predicted"/>
<name>A0ACB8WVM3_9TELE</name>
<protein>
    <submittedName>
        <fullName evidence="1">Uncharacterized protein</fullName>
    </submittedName>
</protein>
<accession>A0ACB8WVM3</accession>